<evidence type="ECO:0000313" key="1">
    <source>
        <dbReference type="EMBL" id="KKN49321.1"/>
    </source>
</evidence>
<dbReference type="EMBL" id="LAZR01001173">
    <property type="protein sequence ID" value="KKN49321.1"/>
    <property type="molecule type" value="Genomic_DNA"/>
</dbReference>
<sequence>MSNQCCERVDMNHWLLICVLDARHAGRHKDSTGGTWRKKEVRQ</sequence>
<gene>
    <name evidence="1" type="ORF">LCGC14_0644200</name>
</gene>
<comment type="caution">
    <text evidence="1">The sequence shown here is derived from an EMBL/GenBank/DDBJ whole genome shotgun (WGS) entry which is preliminary data.</text>
</comment>
<organism evidence="1">
    <name type="scientific">marine sediment metagenome</name>
    <dbReference type="NCBI Taxonomy" id="412755"/>
    <lineage>
        <taxon>unclassified sequences</taxon>
        <taxon>metagenomes</taxon>
        <taxon>ecological metagenomes</taxon>
    </lineage>
</organism>
<reference evidence="1" key="1">
    <citation type="journal article" date="2015" name="Nature">
        <title>Complex archaea that bridge the gap between prokaryotes and eukaryotes.</title>
        <authorList>
            <person name="Spang A."/>
            <person name="Saw J.H."/>
            <person name="Jorgensen S.L."/>
            <person name="Zaremba-Niedzwiedzka K."/>
            <person name="Martijn J."/>
            <person name="Lind A.E."/>
            <person name="van Eijk R."/>
            <person name="Schleper C."/>
            <person name="Guy L."/>
            <person name="Ettema T.J."/>
        </authorList>
    </citation>
    <scope>NUCLEOTIDE SEQUENCE</scope>
</reference>
<dbReference type="AlphaFoldDB" id="A0A0F9TK19"/>
<proteinExistence type="predicted"/>
<accession>A0A0F9TK19</accession>
<name>A0A0F9TK19_9ZZZZ</name>
<protein>
    <submittedName>
        <fullName evidence="1">Uncharacterized protein</fullName>
    </submittedName>
</protein>